<accession>A0A1A6AHD5</accession>
<organism evidence="2">
    <name type="scientific">Kwoniella dejecticola CBS 10117</name>
    <dbReference type="NCBI Taxonomy" id="1296121"/>
    <lineage>
        <taxon>Eukaryota</taxon>
        <taxon>Fungi</taxon>
        <taxon>Dikarya</taxon>
        <taxon>Basidiomycota</taxon>
        <taxon>Agaricomycotina</taxon>
        <taxon>Tremellomycetes</taxon>
        <taxon>Tremellales</taxon>
        <taxon>Cryptococcaceae</taxon>
        <taxon>Kwoniella</taxon>
    </lineage>
</organism>
<reference evidence="2" key="1">
    <citation type="submission" date="2013-07" db="EMBL/GenBank/DDBJ databases">
        <title>The Genome Sequence of Cryptococcus dejecticola CBS10117.</title>
        <authorList>
            <consortium name="The Broad Institute Genome Sequencing Platform"/>
            <person name="Cuomo C."/>
            <person name="Litvintseva A."/>
            <person name="Chen Y."/>
            <person name="Heitman J."/>
            <person name="Sun S."/>
            <person name="Springer D."/>
            <person name="Dromer F."/>
            <person name="Young S.K."/>
            <person name="Zeng Q."/>
            <person name="Gargeya S."/>
            <person name="Fitzgerald M."/>
            <person name="Abouelleil A."/>
            <person name="Alvarado L."/>
            <person name="Berlin A.M."/>
            <person name="Chapman S.B."/>
            <person name="Dewar J."/>
            <person name="Goldberg J."/>
            <person name="Griggs A."/>
            <person name="Gujja S."/>
            <person name="Hansen M."/>
            <person name="Howarth C."/>
            <person name="Imamovic A."/>
            <person name="Larimer J."/>
            <person name="McCowan C."/>
            <person name="Murphy C."/>
            <person name="Pearson M."/>
            <person name="Priest M."/>
            <person name="Roberts A."/>
            <person name="Saif S."/>
            <person name="Shea T."/>
            <person name="Sykes S."/>
            <person name="Wortman J."/>
            <person name="Nusbaum C."/>
            <person name="Birren B."/>
        </authorList>
    </citation>
    <scope>NUCLEOTIDE SEQUENCE [LARGE SCALE GENOMIC DNA]</scope>
    <source>
        <strain evidence="2">CBS 10117</strain>
    </source>
</reference>
<dbReference type="EMBL" id="KI894027">
    <property type="protein sequence ID" value="OBR89471.1"/>
    <property type="molecule type" value="Genomic_DNA"/>
</dbReference>
<proteinExistence type="predicted"/>
<feature type="region of interest" description="Disordered" evidence="1">
    <location>
        <begin position="806"/>
        <end position="831"/>
    </location>
</feature>
<feature type="compositionally biased region" description="Pro residues" evidence="1">
    <location>
        <begin position="375"/>
        <end position="386"/>
    </location>
</feature>
<feature type="compositionally biased region" description="Polar residues" evidence="1">
    <location>
        <begin position="531"/>
        <end position="542"/>
    </location>
</feature>
<feature type="region of interest" description="Disordered" evidence="1">
    <location>
        <begin position="270"/>
        <end position="303"/>
    </location>
</feature>
<evidence type="ECO:0000313" key="2">
    <source>
        <dbReference type="EMBL" id="OBR89471.1"/>
    </source>
</evidence>
<gene>
    <name evidence="2" type="ORF">I303_01298</name>
</gene>
<feature type="compositionally biased region" description="Low complexity" evidence="1">
    <location>
        <begin position="1"/>
        <end position="16"/>
    </location>
</feature>
<feature type="compositionally biased region" description="Basic and acidic residues" evidence="1">
    <location>
        <begin position="855"/>
        <end position="882"/>
    </location>
</feature>
<feature type="compositionally biased region" description="Low complexity" evidence="1">
    <location>
        <begin position="449"/>
        <end position="464"/>
    </location>
</feature>
<feature type="compositionally biased region" description="Polar residues" evidence="1">
    <location>
        <begin position="293"/>
        <end position="303"/>
    </location>
</feature>
<sequence>MTALTPASSSTSLCSSVKRQHSPPTQPNTPHKKLYTGSSMTDLLHTTHLTGDEVTQGGEDSEEEVVVARKDKGKGKMKMVYLPELPEEVWTRIFEIYYEDDTTQWQNTGVLKAGLTPVLLSRDHARMALPVLYRHPYVGYKAIKPFLTSIHLPATYTELPYRVYIKHLTIRPSPIMPSKETSASLHKVEGDTSNTSSRPDPYTIHASFLTLMRAVPQLTTFTLKDTLILCQTDADRLFIGLAAINPKKAKLEFRMWDLYKSPCGQDIIGATRGGAHTSHGLKRGNENGPSRGGSPTTDNTSAASGIWSLQRAWRDAMYKGRDYDLPLSWIEPARPEQNNPTVQPTMQVTHWLPTQPQISLASHHGMMPNQLNVQPMPPPHPAPNQPSTPSAFAHISAAHTSTRQTSERSDLISSLDAYRSRRPPRSTNLAPTWSGENESVNDSMRVQDNASGSSNSAPSSLSPPENGSLDIDSDDEDDDEDYTTWLSRQGQLRASSTSGQSPGQSSREVFPAVTATAALQGASSRPVDNAGNMQNPSFNDVTRTPAASSSVLAAAIPQPSRIVPVPASRFAPLTSSHSNDSQSPVGFSGRLRRNVSAGMFTITMSANNNHGPGHYVRGLLQRLIVESWSPDLQALSIVALDPVATLAVRSPILDFWTQISVPHIRVHLPRSIDPLSIFKDAKQVARDRAKRRRSQGGEISNHPITTANANGLIITLPPGSDQAQDIVDDERVVGGDGPANELIHENVRLFEIEINSIEEMRDEVWIRNGDQLPPQLCRILAGDHDWRDVSFESLVGWSHRHIAKLGESNDTYSPPYSEYVPADSPATSDFDSPTFSFVSMDNDDVSEQWIENQDDIGHDTYDRSKAEEQARRIEGRALDKEK</sequence>
<feature type="compositionally biased region" description="Acidic residues" evidence="1">
    <location>
        <begin position="471"/>
        <end position="482"/>
    </location>
</feature>
<evidence type="ECO:0000256" key="1">
    <source>
        <dbReference type="SAM" id="MobiDB-lite"/>
    </source>
</evidence>
<feature type="region of interest" description="Disordered" evidence="1">
    <location>
        <begin position="1"/>
        <end position="33"/>
    </location>
</feature>
<feature type="compositionally biased region" description="Polar residues" evidence="1">
    <location>
        <begin position="425"/>
        <end position="448"/>
    </location>
</feature>
<feature type="compositionally biased region" description="Low complexity" evidence="1">
    <location>
        <begin position="495"/>
        <end position="506"/>
    </location>
</feature>
<dbReference type="AlphaFoldDB" id="A0A1A6AHD5"/>
<feature type="compositionally biased region" description="Polar residues" evidence="1">
    <location>
        <begin position="484"/>
        <end position="494"/>
    </location>
</feature>
<name>A0A1A6AHD5_9TREE</name>
<dbReference type="OrthoDB" id="2564793at2759"/>
<dbReference type="VEuPathDB" id="FungiDB:I303_01298"/>
<feature type="region of interest" description="Disordered" evidence="1">
    <location>
        <begin position="368"/>
        <end position="542"/>
    </location>
</feature>
<feature type="region of interest" description="Disordered" evidence="1">
    <location>
        <begin position="852"/>
        <end position="882"/>
    </location>
</feature>
<protein>
    <submittedName>
        <fullName evidence="2">Uncharacterized protein</fullName>
    </submittedName>
</protein>